<sequence length="424" mass="47366">MDHHQQDVEGDVLLLDHLPAAVTVGCDAVAFSTTKPFLGCKSIPPGVHLVWIAPSAMHSSRSGHWFVTQRPAFPGEPARIHVRVWDQSTEALVNPPSEDSQATLAQRLPAISAKLPPYHLQFSAAAKTQAVDLPVFMDRESVWDNLTYAIDSGVLEAVTGKPAPDWGVSTSDRVSGEIQPPAEAELYSEASRRLRFTFPADIKLFNPESTGSERTQQALDPTAWVLRTLGDPAGPRRLDHLVGELQFAFLTGMHLGNFSCLEQWWFIVNRIIFRSYELAVSSPALSQSLIRTFHAQIVYNEQFLEGDVFDMMPENTKLLQKSLTTYRSRLMEKLQSLDDSNRTPDHLLLQDTFSALEAWLAQHLGWDLSSDYVRSGTVMLEDGELVEAELSDFEDEDERGEFAATVVELDEQGRPTDMVSWNDT</sequence>
<accession>A0A9P8YGQ9</accession>
<dbReference type="AlphaFoldDB" id="A0A9P8YGQ9"/>
<dbReference type="OrthoDB" id="201752at2759"/>
<proteinExistence type="inferred from homology"/>
<dbReference type="InterPro" id="IPR033647">
    <property type="entry name" value="Aar2_N"/>
</dbReference>
<dbReference type="Proteomes" id="UP000756346">
    <property type="component" value="Unassembled WGS sequence"/>
</dbReference>
<name>A0A9P8YGQ9_9PEZI</name>
<dbReference type="InterPro" id="IPR038516">
    <property type="entry name" value="AAR2_N_sf"/>
</dbReference>
<dbReference type="Gene3D" id="2.60.34.20">
    <property type="match status" value="1"/>
</dbReference>
<comment type="caution">
    <text evidence="4">The sequence shown here is derived from an EMBL/GenBank/DDBJ whole genome shotgun (WGS) entry which is preliminary data.</text>
</comment>
<reference evidence="4" key="1">
    <citation type="journal article" date="2021" name="Nat. Commun.">
        <title>Genetic determinants of endophytism in the Arabidopsis root mycobiome.</title>
        <authorList>
            <person name="Mesny F."/>
            <person name="Miyauchi S."/>
            <person name="Thiergart T."/>
            <person name="Pickel B."/>
            <person name="Atanasova L."/>
            <person name="Karlsson M."/>
            <person name="Huettel B."/>
            <person name="Barry K.W."/>
            <person name="Haridas S."/>
            <person name="Chen C."/>
            <person name="Bauer D."/>
            <person name="Andreopoulos W."/>
            <person name="Pangilinan J."/>
            <person name="LaButti K."/>
            <person name="Riley R."/>
            <person name="Lipzen A."/>
            <person name="Clum A."/>
            <person name="Drula E."/>
            <person name="Henrissat B."/>
            <person name="Kohler A."/>
            <person name="Grigoriev I.V."/>
            <person name="Martin F.M."/>
            <person name="Hacquard S."/>
        </authorList>
    </citation>
    <scope>NUCLEOTIDE SEQUENCE</scope>
    <source>
        <strain evidence="4">MPI-CAGE-CH-0230</strain>
    </source>
</reference>
<dbReference type="InterPro" id="IPR007946">
    <property type="entry name" value="AAR2"/>
</dbReference>
<protein>
    <submittedName>
        <fullName evidence="4">A1 cistron-splicing factor</fullName>
    </submittedName>
</protein>
<evidence type="ECO:0000313" key="5">
    <source>
        <dbReference type="Proteomes" id="UP000756346"/>
    </source>
</evidence>
<dbReference type="Gene3D" id="1.25.40.550">
    <property type="entry name" value="Aar2, C-terminal domain-like"/>
    <property type="match status" value="1"/>
</dbReference>
<evidence type="ECO:0000256" key="1">
    <source>
        <dbReference type="ARBA" id="ARBA00006281"/>
    </source>
</evidence>
<evidence type="ECO:0000259" key="2">
    <source>
        <dbReference type="Pfam" id="PF05282"/>
    </source>
</evidence>
<comment type="similarity">
    <text evidence="1">Belongs to the AAR2 family.</text>
</comment>
<dbReference type="InterPro" id="IPR033648">
    <property type="entry name" value="AAR2_C"/>
</dbReference>
<dbReference type="PANTHER" id="PTHR12689:SF4">
    <property type="entry name" value="PROTEIN AAR2 HOMOLOG"/>
    <property type="match status" value="1"/>
</dbReference>
<feature type="domain" description="AAR2 N-terminal" evidence="3">
    <location>
        <begin position="10"/>
        <end position="160"/>
    </location>
</feature>
<dbReference type="GO" id="GO:0000244">
    <property type="term" value="P:spliceosomal tri-snRNP complex assembly"/>
    <property type="evidence" value="ECO:0007669"/>
    <property type="project" value="TreeGrafter"/>
</dbReference>
<organism evidence="4 5">
    <name type="scientific">Microdochium trichocladiopsis</name>
    <dbReference type="NCBI Taxonomy" id="1682393"/>
    <lineage>
        <taxon>Eukaryota</taxon>
        <taxon>Fungi</taxon>
        <taxon>Dikarya</taxon>
        <taxon>Ascomycota</taxon>
        <taxon>Pezizomycotina</taxon>
        <taxon>Sordariomycetes</taxon>
        <taxon>Xylariomycetidae</taxon>
        <taxon>Xylariales</taxon>
        <taxon>Microdochiaceae</taxon>
        <taxon>Microdochium</taxon>
    </lineage>
</organism>
<keyword evidence="5" id="KW-1185">Reference proteome</keyword>
<dbReference type="EMBL" id="JAGTJQ010000002">
    <property type="protein sequence ID" value="KAH7037800.1"/>
    <property type="molecule type" value="Genomic_DNA"/>
</dbReference>
<dbReference type="CDD" id="cd13777">
    <property type="entry name" value="Aar2_N"/>
    <property type="match status" value="1"/>
</dbReference>
<gene>
    <name evidence="4" type="ORF">B0I36DRAFT_71253</name>
</gene>
<dbReference type="InterPro" id="IPR038514">
    <property type="entry name" value="AAR2_C_sf"/>
</dbReference>
<dbReference type="Pfam" id="PF05282">
    <property type="entry name" value="AAR2"/>
    <property type="match status" value="1"/>
</dbReference>
<dbReference type="PANTHER" id="PTHR12689">
    <property type="entry name" value="A1 CISTRON SPLICING FACTOR AAR2-RELATED"/>
    <property type="match status" value="1"/>
</dbReference>
<evidence type="ECO:0000259" key="3">
    <source>
        <dbReference type="Pfam" id="PF20981"/>
    </source>
</evidence>
<dbReference type="RefSeq" id="XP_046016921.1">
    <property type="nucleotide sequence ID" value="XM_046163255.1"/>
</dbReference>
<dbReference type="CDD" id="cd13778">
    <property type="entry name" value="Aar2_C"/>
    <property type="match status" value="1"/>
</dbReference>
<feature type="domain" description="AAR2 C-terminal" evidence="2">
    <location>
        <begin position="203"/>
        <end position="368"/>
    </location>
</feature>
<dbReference type="GeneID" id="70192801"/>
<dbReference type="Pfam" id="PF20981">
    <property type="entry name" value="AAR2_1st"/>
    <property type="match status" value="1"/>
</dbReference>
<evidence type="ECO:0000313" key="4">
    <source>
        <dbReference type="EMBL" id="KAH7037800.1"/>
    </source>
</evidence>